<accession>A0ABV6IRW5</accession>
<keyword evidence="1" id="KW-0812">Transmembrane</keyword>
<organism evidence="2 3">
    <name type="scientific">Muricoccus vinaceus</name>
    <dbReference type="NCBI Taxonomy" id="424704"/>
    <lineage>
        <taxon>Bacteria</taxon>
        <taxon>Pseudomonadati</taxon>
        <taxon>Pseudomonadota</taxon>
        <taxon>Alphaproteobacteria</taxon>
        <taxon>Acetobacterales</taxon>
        <taxon>Roseomonadaceae</taxon>
        <taxon>Muricoccus</taxon>
    </lineage>
</organism>
<keyword evidence="1" id="KW-0472">Membrane</keyword>
<dbReference type="EMBL" id="JBHLVZ010000023">
    <property type="protein sequence ID" value="MFC0386092.1"/>
    <property type="molecule type" value="Genomic_DNA"/>
</dbReference>
<evidence type="ECO:0000256" key="1">
    <source>
        <dbReference type="SAM" id="Phobius"/>
    </source>
</evidence>
<protein>
    <submittedName>
        <fullName evidence="2">Uncharacterized protein</fullName>
    </submittedName>
</protein>
<evidence type="ECO:0000313" key="2">
    <source>
        <dbReference type="EMBL" id="MFC0386092.1"/>
    </source>
</evidence>
<sequence length="124" mass="12816">MSALAASAARAVIWPAAGLLVWAAHFAGIYAVHAHACERGLAARSLLGLPWVATLVMALTALALVALATLFALARPVRTTFGDKDTEPDFTRWFGAAACIVAGFAVLFEAVPALVLPACWQAGG</sequence>
<gene>
    <name evidence="2" type="ORF">ACFFIC_11130</name>
</gene>
<feature type="transmembrane region" description="Helical" evidence="1">
    <location>
        <begin position="12"/>
        <end position="34"/>
    </location>
</feature>
<name>A0ABV6IRW5_9PROT</name>
<keyword evidence="3" id="KW-1185">Reference proteome</keyword>
<keyword evidence="1" id="KW-1133">Transmembrane helix</keyword>
<reference evidence="2 3" key="1">
    <citation type="submission" date="2024-09" db="EMBL/GenBank/DDBJ databases">
        <authorList>
            <person name="Sun Q."/>
            <person name="Mori K."/>
        </authorList>
    </citation>
    <scope>NUCLEOTIDE SEQUENCE [LARGE SCALE GENOMIC DNA]</scope>
    <source>
        <strain evidence="2 3">CCM 7468</strain>
    </source>
</reference>
<feature type="transmembrane region" description="Helical" evidence="1">
    <location>
        <begin position="93"/>
        <end position="120"/>
    </location>
</feature>
<dbReference type="RefSeq" id="WP_377050236.1">
    <property type="nucleotide sequence ID" value="NZ_JBHLVZ010000023.1"/>
</dbReference>
<proteinExistence type="predicted"/>
<dbReference type="Proteomes" id="UP001589789">
    <property type="component" value="Unassembled WGS sequence"/>
</dbReference>
<comment type="caution">
    <text evidence="2">The sequence shown here is derived from an EMBL/GenBank/DDBJ whole genome shotgun (WGS) entry which is preliminary data.</text>
</comment>
<evidence type="ECO:0000313" key="3">
    <source>
        <dbReference type="Proteomes" id="UP001589789"/>
    </source>
</evidence>
<feature type="transmembrane region" description="Helical" evidence="1">
    <location>
        <begin position="46"/>
        <end position="73"/>
    </location>
</feature>